<feature type="compositionally biased region" description="Polar residues" evidence="10">
    <location>
        <begin position="87"/>
        <end position="102"/>
    </location>
</feature>
<evidence type="ECO:0000256" key="5">
    <source>
        <dbReference type="ARBA" id="ARBA00022833"/>
    </source>
</evidence>
<dbReference type="Gene3D" id="3.30.160.60">
    <property type="entry name" value="Classic Zinc Finger"/>
    <property type="match status" value="2"/>
</dbReference>
<sequence length="372" mass="40190">MLQLASMVPERTDRYEPSYQQTMQPLYQSQMRPQDTYSYQQPAQVSPSYSIPAQKRFDYAYPNSQSNLTTVTPPSPPIDESKPPQTLPSISSLLGITENKQASQQGHIQSEHIQHSQQIPIQHAASVIPQQEYSTADALPQSYGSTVVNGRLSLPSTPPLMPDGPLDGNQSPSTASTQSTVPGAQAYYMSGSVGSIDHQHRSAYSESSIPKPLAITSQPTVSPYPTPQYTPSSFVSSPTAMAGGPYYTDSHMVPSAGLYGQRPLPSNFSAAVSMPFGPPSANSTTNPWQHHHYISASSQSTFPQSQDRYVCPTCNKAFSRPSSLRIHSHSHTGEKPFKCSHAGCGKAFSVRSNMKRHERGCHAGAGSSTSGS</sequence>
<dbReference type="EMBL" id="MU004235">
    <property type="protein sequence ID" value="KAF2669100.1"/>
    <property type="molecule type" value="Genomic_DNA"/>
</dbReference>
<feature type="region of interest" description="Disordered" evidence="10">
    <location>
        <begin position="147"/>
        <end position="180"/>
    </location>
</feature>
<evidence type="ECO:0000256" key="6">
    <source>
        <dbReference type="ARBA" id="ARBA00023015"/>
    </source>
</evidence>
<feature type="region of interest" description="Disordered" evidence="10">
    <location>
        <begin position="24"/>
        <end position="119"/>
    </location>
</feature>
<feature type="domain" description="C2H2-type" evidence="11">
    <location>
        <begin position="309"/>
        <end position="336"/>
    </location>
</feature>
<keyword evidence="7" id="KW-0804">Transcription</keyword>
<keyword evidence="2" id="KW-0479">Metal-binding</keyword>
<name>A0A6A6UAW9_9PEZI</name>
<comment type="subcellular location">
    <subcellularLocation>
        <location evidence="1">Nucleus</location>
    </subcellularLocation>
</comment>
<dbReference type="PANTHER" id="PTHR16515">
    <property type="entry name" value="PR DOMAIN ZINC FINGER PROTEIN"/>
    <property type="match status" value="1"/>
</dbReference>
<keyword evidence="3" id="KW-0677">Repeat</keyword>
<keyword evidence="5" id="KW-0862">Zinc</keyword>
<dbReference type="AlphaFoldDB" id="A0A6A6UAW9"/>
<reference evidence="12" key="1">
    <citation type="journal article" date="2020" name="Stud. Mycol.">
        <title>101 Dothideomycetes genomes: a test case for predicting lifestyles and emergence of pathogens.</title>
        <authorList>
            <person name="Haridas S."/>
            <person name="Albert R."/>
            <person name="Binder M."/>
            <person name="Bloem J."/>
            <person name="Labutti K."/>
            <person name="Salamov A."/>
            <person name="Andreopoulos B."/>
            <person name="Baker S."/>
            <person name="Barry K."/>
            <person name="Bills G."/>
            <person name="Bluhm B."/>
            <person name="Cannon C."/>
            <person name="Castanera R."/>
            <person name="Culley D."/>
            <person name="Daum C."/>
            <person name="Ezra D."/>
            <person name="Gonzalez J."/>
            <person name="Henrissat B."/>
            <person name="Kuo A."/>
            <person name="Liang C."/>
            <person name="Lipzen A."/>
            <person name="Lutzoni F."/>
            <person name="Magnuson J."/>
            <person name="Mondo S."/>
            <person name="Nolan M."/>
            <person name="Ohm R."/>
            <person name="Pangilinan J."/>
            <person name="Park H.-J."/>
            <person name="Ramirez L."/>
            <person name="Alfaro M."/>
            <person name="Sun H."/>
            <person name="Tritt A."/>
            <person name="Yoshinaga Y."/>
            <person name="Zwiers L.-H."/>
            <person name="Turgeon B."/>
            <person name="Goodwin S."/>
            <person name="Spatafora J."/>
            <person name="Crous P."/>
            <person name="Grigoriev I."/>
        </authorList>
    </citation>
    <scope>NUCLEOTIDE SEQUENCE</scope>
    <source>
        <strain evidence="12">CBS 115976</strain>
    </source>
</reference>
<dbReference type="SMART" id="SM00355">
    <property type="entry name" value="ZnF_C2H2"/>
    <property type="match status" value="2"/>
</dbReference>
<dbReference type="GO" id="GO:0008270">
    <property type="term" value="F:zinc ion binding"/>
    <property type="evidence" value="ECO:0007669"/>
    <property type="project" value="UniProtKB-KW"/>
</dbReference>
<evidence type="ECO:0000256" key="7">
    <source>
        <dbReference type="ARBA" id="ARBA00023163"/>
    </source>
</evidence>
<evidence type="ECO:0000256" key="9">
    <source>
        <dbReference type="PROSITE-ProRule" id="PRU00042"/>
    </source>
</evidence>
<feature type="compositionally biased region" description="Polar residues" evidence="10">
    <location>
        <begin position="24"/>
        <end position="51"/>
    </location>
</feature>
<feature type="compositionally biased region" description="Polar residues" evidence="10">
    <location>
        <begin position="168"/>
        <end position="180"/>
    </location>
</feature>
<dbReference type="GO" id="GO:0005634">
    <property type="term" value="C:nucleus"/>
    <property type="evidence" value="ECO:0007669"/>
    <property type="project" value="UniProtKB-SubCell"/>
</dbReference>
<evidence type="ECO:0000256" key="1">
    <source>
        <dbReference type="ARBA" id="ARBA00004123"/>
    </source>
</evidence>
<dbReference type="Pfam" id="PF00096">
    <property type="entry name" value="zf-C2H2"/>
    <property type="match status" value="2"/>
</dbReference>
<evidence type="ECO:0000259" key="11">
    <source>
        <dbReference type="PROSITE" id="PS50157"/>
    </source>
</evidence>
<evidence type="ECO:0000313" key="13">
    <source>
        <dbReference type="Proteomes" id="UP000799302"/>
    </source>
</evidence>
<dbReference type="OrthoDB" id="6077919at2759"/>
<feature type="compositionally biased region" description="Polar residues" evidence="10">
    <location>
        <begin position="62"/>
        <end position="72"/>
    </location>
</feature>
<keyword evidence="6" id="KW-0805">Transcription regulation</keyword>
<dbReference type="Proteomes" id="UP000799302">
    <property type="component" value="Unassembled WGS sequence"/>
</dbReference>
<dbReference type="PROSITE" id="PS50157">
    <property type="entry name" value="ZINC_FINGER_C2H2_2"/>
    <property type="match status" value="2"/>
</dbReference>
<dbReference type="InterPro" id="IPR013087">
    <property type="entry name" value="Znf_C2H2_type"/>
</dbReference>
<dbReference type="GO" id="GO:0010468">
    <property type="term" value="P:regulation of gene expression"/>
    <property type="evidence" value="ECO:0007669"/>
    <property type="project" value="TreeGrafter"/>
</dbReference>
<dbReference type="InterPro" id="IPR036236">
    <property type="entry name" value="Znf_C2H2_sf"/>
</dbReference>
<protein>
    <recommendedName>
        <fullName evidence="11">C2H2-type domain-containing protein</fullName>
    </recommendedName>
</protein>
<evidence type="ECO:0000256" key="3">
    <source>
        <dbReference type="ARBA" id="ARBA00022737"/>
    </source>
</evidence>
<organism evidence="12 13">
    <name type="scientific">Microthyrium microscopicum</name>
    <dbReference type="NCBI Taxonomy" id="703497"/>
    <lineage>
        <taxon>Eukaryota</taxon>
        <taxon>Fungi</taxon>
        <taxon>Dikarya</taxon>
        <taxon>Ascomycota</taxon>
        <taxon>Pezizomycotina</taxon>
        <taxon>Dothideomycetes</taxon>
        <taxon>Dothideomycetes incertae sedis</taxon>
        <taxon>Microthyriales</taxon>
        <taxon>Microthyriaceae</taxon>
        <taxon>Microthyrium</taxon>
    </lineage>
</organism>
<evidence type="ECO:0000256" key="8">
    <source>
        <dbReference type="ARBA" id="ARBA00023242"/>
    </source>
</evidence>
<accession>A0A6A6UAW9</accession>
<dbReference type="PANTHER" id="PTHR16515:SF66">
    <property type="entry name" value="C2H2-TYPE DOMAIN-CONTAINING PROTEIN"/>
    <property type="match status" value="1"/>
</dbReference>
<keyword evidence="4 9" id="KW-0863">Zinc-finger</keyword>
<evidence type="ECO:0000313" key="12">
    <source>
        <dbReference type="EMBL" id="KAF2669100.1"/>
    </source>
</evidence>
<gene>
    <name evidence="12" type="ORF">BT63DRAFT_250132</name>
</gene>
<dbReference type="PROSITE" id="PS00028">
    <property type="entry name" value="ZINC_FINGER_C2H2_1"/>
    <property type="match status" value="2"/>
</dbReference>
<keyword evidence="8" id="KW-0539">Nucleus</keyword>
<dbReference type="InterPro" id="IPR050331">
    <property type="entry name" value="Zinc_finger"/>
</dbReference>
<dbReference type="SUPFAM" id="SSF57667">
    <property type="entry name" value="beta-beta-alpha zinc fingers"/>
    <property type="match status" value="1"/>
</dbReference>
<dbReference type="FunFam" id="3.30.160.60:FF:000176">
    <property type="entry name" value="zinc finger protein 70"/>
    <property type="match status" value="1"/>
</dbReference>
<evidence type="ECO:0000256" key="2">
    <source>
        <dbReference type="ARBA" id="ARBA00022723"/>
    </source>
</evidence>
<keyword evidence="13" id="KW-1185">Reference proteome</keyword>
<evidence type="ECO:0000256" key="10">
    <source>
        <dbReference type="SAM" id="MobiDB-lite"/>
    </source>
</evidence>
<dbReference type="FunFam" id="3.30.160.60:FF:000060">
    <property type="entry name" value="zinc finger protein 436"/>
    <property type="match status" value="1"/>
</dbReference>
<feature type="domain" description="C2H2-type" evidence="11">
    <location>
        <begin position="337"/>
        <end position="367"/>
    </location>
</feature>
<proteinExistence type="predicted"/>
<evidence type="ECO:0000256" key="4">
    <source>
        <dbReference type="ARBA" id="ARBA00022771"/>
    </source>
</evidence>